<dbReference type="Proteomes" id="UP000808337">
    <property type="component" value="Unassembled WGS sequence"/>
</dbReference>
<evidence type="ECO:0000259" key="4">
    <source>
        <dbReference type="PROSITE" id="PS01124"/>
    </source>
</evidence>
<gene>
    <name evidence="5" type="ORF">IPP15_00900</name>
</gene>
<organism evidence="5 6">
    <name type="scientific">Candidatus Opimibacter skivensis</name>
    <dbReference type="NCBI Taxonomy" id="2982028"/>
    <lineage>
        <taxon>Bacteria</taxon>
        <taxon>Pseudomonadati</taxon>
        <taxon>Bacteroidota</taxon>
        <taxon>Saprospiria</taxon>
        <taxon>Saprospirales</taxon>
        <taxon>Saprospiraceae</taxon>
        <taxon>Candidatus Opimibacter</taxon>
    </lineage>
</organism>
<dbReference type="AlphaFoldDB" id="A0A9D7SSC8"/>
<dbReference type="PANTHER" id="PTHR46796">
    <property type="entry name" value="HTH-TYPE TRANSCRIPTIONAL ACTIVATOR RHAS-RELATED"/>
    <property type="match status" value="1"/>
</dbReference>
<dbReference type="PANTHER" id="PTHR46796:SF13">
    <property type="entry name" value="HTH-TYPE TRANSCRIPTIONAL ACTIVATOR RHAS"/>
    <property type="match status" value="1"/>
</dbReference>
<evidence type="ECO:0000256" key="3">
    <source>
        <dbReference type="ARBA" id="ARBA00023163"/>
    </source>
</evidence>
<keyword evidence="1" id="KW-0805">Transcription regulation</keyword>
<evidence type="ECO:0000256" key="1">
    <source>
        <dbReference type="ARBA" id="ARBA00023015"/>
    </source>
</evidence>
<dbReference type="InterPro" id="IPR050204">
    <property type="entry name" value="AraC_XylS_family_regulators"/>
</dbReference>
<dbReference type="InterPro" id="IPR046532">
    <property type="entry name" value="DUF6597"/>
</dbReference>
<dbReference type="GO" id="GO:0003700">
    <property type="term" value="F:DNA-binding transcription factor activity"/>
    <property type="evidence" value="ECO:0007669"/>
    <property type="project" value="InterPro"/>
</dbReference>
<dbReference type="InterPro" id="IPR018060">
    <property type="entry name" value="HTH_AraC"/>
</dbReference>
<dbReference type="Gene3D" id="1.10.10.60">
    <property type="entry name" value="Homeodomain-like"/>
    <property type="match status" value="1"/>
</dbReference>
<comment type="caution">
    <text evidence="5">The sequence shown here is derived from an EMBL/GenBank/DDBJ whole genome shotgun (WGS) entry which is preliminary data.</text>
</comment>
<proteinExistence type="predicted"/>
<evidence type="ECO:0000256" key="2">
    <source>
        <dbReference type="ARBA" id="ARBA00023125"/>
    </source>
</evidence>
<keyword evidence="2" id="KW-0238">DNA-binding</keyword>
<dbReference type="Pfam" id="PF20240">
    <property type="entry name" value="DUF6597"/>
    <property type="match status" value="1"/>
</dbReference>
<dbReference type="SMART" id="SM00342">
    <property type="entry name" value="HTH_ARAC"/>
    <property type="match status" value="1"/>
</dbReference>
<protein>
    <submittedName>
        <fullName evidence="5">Helix-turn-helix transcriptional regulator</fullName>
    </submittedName>
</protein>
<dbReference type="PROSITE" id="PS01124">
    <property type="entry name" value="HTH_ARAC_FAMILY_2"/>
    <property type="match status" value="1"/>
</dbReference>
<evidence type="ECO:0000313" key="5">
    <source>
        <dbReference type="EMBL" id="MBK9980977.1"/>
    </source>
</evidence>
<keyword evidence="3" id="KW-0804">Transcription</keyword>
<dbReference type="EMBL" id="JADKGY010000001">
    <property type="protein sequence ID" value="MBK9980977.1"/>
    <property type="molecule type" value="Genomic_DNA"/>
</dbReference>
<name>A0A9D7SSC8_9BACT</name>
<sequence>MKTEFHILPVSPPLNQWIQFVWISKGENDTTKSKILPNGVIELILNFGNKQKTLDKDTLLTDKYFKNYWVAGLQNHPIIIQSLTDTNLIGIRFLPGGAYPFFKFPVNKISDVVVEADWMKKELKALRNSISDLSDHTGIRHTIEKYLWTKFDGSCLTNESVMYVANKIFFAEEDISISELVRKAGYSHKHFLSLFKSQVGTSPKNLQRIMRLQKVIRIAKEKPNFKWTDILYQFPFYDAAHFAHDFKELTGMTPDLYLSLRTFDENHCLIR</sequence>
<accession>A0A9D7SSC8</accession>
<evidence type="ECO:0000313" key="6">
    <source>
        <dbReference type="Proteomes" id="UP000808337"/>
    </source>
</evidence>
<feature type="domain" description="HTH araC/xylS-type" evidence="4">
    <location>
        <begin position="158"/>
        <end position="260"/>
    </location>
</feature>
<dbReference type="GO" id="GO:0043565">
    <property type="term" value="F:sequence-specific DNA binding"/>
    <property type="evidence" value="ECO:0007669"/>
    <property type="project" value="InterPro"/>
</dbReference>
<dbReference type="Pfam" id="PF12833">
    <property type="entry name" value="HTH_18"/>
    <property type="match status" value="1"/>
</dbReference>
<reference evidence="5 6" key="1">
    <citation type="submission" date="2020-10" db="EMBL/GenBank/DDBJ databases">
        <title>Connecting structure to function with the recovery of over 1000 high-quality activated sludge metagenome-assembled genomes encoding full-length rRNA genes using long-read sequencing.</title>
        <authorList>
            <person name="Singleton C.M."/>
            <person name="Petriglieri F."/>
            <person name="Kristensen J.M."/>
            <person name="Kirkegaard R.H."/>
            <person name="Michaelsen T.Y."/>
            <person name="Andersen M.H."/>
            <person name="Karst S.M."/>
            <person name="Dueholm M.S."/>
            <person name="Nielsen P.H."/>
            <person name="Albertsen M."/>
        </authorList>
    </citation>
    <scope>NUCLEOTIDE SEQUENCE [LARGE SCALE GENOMIC DNA]</scope>
    <source>
        <strain evidence="5">Ribe_18-Q3-R11-54_MAXAC.273</strain>
    </source>
</reference>